<protein>
    <recommendedName>
        <fullName evidence="7">Ubiquitin-like domain-containing protein</fullName>
    </recommendedName>
</protein>
<feature type="transmembrane region" description="Helical" evidence="6">
    <location>
        <begin position="351"/>
        <end position="372"/>
    </location>
</feature>
<evidence type="ECO:0000256" key="4">
    <source>
        <dbReference type="ARBA" id="ARBA00023136"/>
    </source>
</evidence>
<name>A0A165IBP1_9APHY</name>
<dbReference type="EMBL" id="KV427605">
    <property type="protein sequence ID" value="KZT12857.1"/>
    <property type="molecule type" value="Genomic_DNA"/>
</dbReference>
<dbReference type="AlphaFoldDB" id="A0A165IBP1"/>
<dbReference type="Proteomes" id="UP000076871">
    <property type="component" value="Unassembled WGS sequence"/>
</dbReference>
<evidence type="ECO:0000256" key="6">
    <source>
        <dbReference type="SAM" id="Phobius"/>
    </source>
</evidence>
<accession>A0A165IBP1</accession>
<feature type="region of interest" description="Disordered" evidence="5">
    <location>
        <begin position="488"/>
        <end position="522"/>
    </location>
</feature>
<feature type="compositionally biased region" description="Low complexity" evidence="5">
    <location>
        <begin position="496"/>
        <end position="510"/>
    </location>
</feature>
<dbReference type="PROSITE" id="PS50053">
    <property type="entry name" value="UBIQUITIN_2"/>
    <property type="match status" value="1"/>
</dbReference>
<dbReference type="PANTHER" id="PTHR12943">
    <property type="entry name" value="HOMOCYSTEINE-RESPONSIVE ENDOPLASMIC RETICULUM-RESIDENT UNIQUITIN-LIKE DOMAIN HERPUD PROTEIN FAMILY MEMBER"/>
    <property type="match status" value="1"/>
</dbReference>
<dbReference type="GO" id="GO:0016020">
    <property type="term" value="C:membrane"/>
    <property type="evidence" value="ECO:0007669"/>
    <property type="project" value="UniProtKB-SubCell"/>
</dbReference>
<evidence type="ECO:0000313" key="8">
    <source>
        <dbReference type="EMBL" id="KZT12857.1"/>
    </source>
</evidence>
<dbReference type="STRING" id="1314785.A0A165IBP1"/>
<feature type="region of interest" description="Disordered" evidence="5">
    <location>
        <begin position="87"/>
        <end position="134"/>
    </location>
</feature>
<keyword evidence="4 6" id="KW-0472">Membrane</keyword>
<dbReference type="GeneID" id="63828441"/>
<dbReference type="OrthoDB" id="21589at2759"/>
<evidence type="ECO:0000256" key="1">
    <source>
        <dbReference type="ARBA" id="ARBA00004370"/>
    </source>
</evidence>
<dbReference type="InterPro" id="IPR039751">
    <property type="entry name" value="HERPUD1/2"/>
</dbReference>
<keyword evidence="9" id="KW-1185">Reference proteome</keyword>
<dbReference type="InParanoid" id="A0A165IBP1"/>
<sequence length="547" mass="60301">MSLVDILVDIRIELPAYSHSFVVQVDQSSSIGDVKREISKTCTGAPRVDGQRLIYKGRILSDDEKVADTWKSQHDAHTLHLAVHPSAWTSAPPTMPSSSTTGSSTQSATSSMQSTFPRQYAASQRATSRSRSPLETSPLAVVAMMHQKAIHVLMNGTMPPPSALSALPNAERQRLLAVQALRTYGWSWPAILDMEYPPAGDPADGLKYEQVALNGQPYLSLSNPNATPTPIQLHALKVLSYTFPILSTPPPETTTFPPPVSFSFSYTVNPHTNLNEHLQRLGLPPIRLGPGQIPNPNVPHMNPNDPNNLPGAPAPVELRPIPIRAVFFSLILLIFRTIFLLYFFSPSRRPFFALILSAWILYEGWGVVRMIFERERRDRRPAGGDGAADVRGGEQHGNGAIGQNRHRRGAARANRQLHAVLNGLSSLNLRGEERILDSGAPVRPPSLSHRIKSFVALLLLTLHPAVWDHRRAALRRREGRLRTEASAIEAARNAESETSTSGSESASTAGQDEAAKARALTQVHERRPTWVKEYMRRVQTTDWADDV</sequence>
<dbReference type="SUPFAM" id="SSF54236">
    <property type="entry name" value="Ubiquitin-like"/>
    <property type="match status" value="1"/>
</dbReference>
<dbReference type="InterPro" id="IPR000626">
    <property type="entry name" value="Ubiquitin-like_dom"/>
</dbReference>
<evidence type="ECO:0000256" key="3">
    <source>
        <dbReference type="ARBA" id="ARBA00022989"/>
    </source>
</evidence>
<dbReference type="PANTHER" id="PTHR12943:SF27">
    <property type="entry name" value="HOMOCYSTEINE-INDUCED ENDOPLASMIC RETICULUM PROTEIN, ISOFORM A"/>
    <property type="match status" value="1"/>
</dbReference>
<keyword evidence="2 6" id="KW-0812">Transmembrane</keyword>
<feature type="transmembrane region" description="Helical" evidence="6">
    <location>
        <begin position="325"/>
        <end position="345"/>
    </location>
</feature>
<dbReference type="RefSeq" id="XP_040770367.1">
    <property type="nucleotide sequence ID" value="XM_040911413.1"/>
</dbReference>
<gene>
    <name evidence="8" type="ORF">LAESUDRAFT_746306</name>
</gene>
<feature type="domain" description="Ubiquitin-like" evidence="7">
    <location>
        <begin position="8"/>
        <end position="68"/>
    </location>
</feature>
<comment type="subcellular location">
    <subcellularLocation>
        <location evidence="1">Membrane</location>
    </subcellularLocation>
</comment>
<dbReference type="GO" id="GO:0030968">
    <property type="term" value="P:endoplasmic reticulum unfolded protein response"/>
    <property type="evidence" value="ECO:0007669"/>
    <property type="project" value="TreeGrafter"/>
</dbReference>
<evidence type="ECO:0000259" key="7">
    <source>
        <dbReference type="PROSITE" id="PS50053"/>
    </source>
</evidence>
<evidence type="ECO:0000313" key="9">
    <source>
        <dbReference type="Proteomes" id="UP000076871"/>
    </source>
</evidence>
<dbReference type="Gene3D" id="3.10.20.90">
    <property type="entry name" value="Phosphatidylinositol 3-kinase Catalytic Subunit, Chain A, domain 1"/>
    <property type="match status" value="1"/>
</dbReference>
<feature type="region of interest" description="Disordered" evidence="5">
    <location>
        <begin position="379"/>
        <end position="408"/>
    </location>
</feature>
<reference evidence="8 9" key="1">
    <citation type="journal article" date="2016" name="Mol. Biol. Evol.">
        <title>Comparative Genomics of Early-Diverging Mushroom-Forming Fungi Provides Insights into the Origins of Lignocellulose Decay Capabilities.</title>
        <authorList>
            <person name="Nagy L.G."/>
            <person name="Riley R."/>
            <person name="Tritt A."/>
            <person name="Adam C."/>
            <person name="Daum C."/>
            <person name="Floudas D."/>
            <person name="Sun H."/>
            <person name="Yadav J.S."/>
            <person name="Pangilinan J."/>
            <person name="Larsson K.H."/>
            <person name="Matsuura K."/>
            <person name="Barry K."/>
            <person name="Labutti K."/>
            <person name="Kuo R."/>
            <person name="Ohm R.A."/>
            <person name="Bhattacharya S.S."/>
            <person name="Shirouzu T."/>
            <person name="Yoshinaga Y."/>
            <person name="Martin F.M."/>
            <person name="Grigoriev I.V."/>
            <person name="Hibbett D.S."/>
        </authorList>
    </citation>
    <scope>NUCLEOTIDE SEQUENCE [LARGE SCALE GENOMIC DNA]</scope>
    <source>
        <strain evidence="8 9">93-53</strain>
    </source>
</reference>
<organism evidence="8 9">
    <name type="scientific">Laetiporus sulphureus 93-53</name>
    <dbReference type="NCBI Taxonomy" id="1314785"/>
    <lineage>
        <taxon>Eukaryota</taxon>
        <taxon>Fungi</taxon>
        <taxon>Dikarya</taxon>
        <taxon>Basidiomycota</taxon>
        <taxon>Agaricomycotina</taxon>
        <taxon>Agaricomycetes</taxon>
        <taxon>Polyporales</taxon>
        <taxon>Laetiporus</taxon>
    </lineage>
</organism>
<feature type="compositionally biased region" description="Low complexity" evidence="5">
    <location>
        <begin position="87"/>
        <end position="131"/>
    </location>
</feature>
<dbReference type="InterPro" id="IPR029071">
    <property type="entry name" value="Ubiquitin-like_domsf"/>
</dbReference>
<evidence type="ECO:0000256" key="2">
    <source>
        <dbReference type="ARBA" id="ARBA00022692"/>
    </source>
</evidence>
<proteinExistence type="predicted"/>
<keyword evidence="3 6" id="KW-1133">Transmembrane helix</keyword>
<evidence type="ECO:0000256" key="5">
    <source>
        <dbReference type="SAM" id="MobiDB-lite"/>
    </source>
</evidence>
<dbReference type="Pfam" id="PF00240">
    <property type="entry name" value="ubiquitin"/>
    <property type="match status" value="1"/>
</dbReference>